<dbReference type="RefSeq" id="XP_016508078.1">
    <property type="nucleotide sequence ID" value="XM_016652592.1"/>
</dbReference>
<protein>
    <recommendedName>
        <fullName evidence="1">Transposase-associated domain-containing protein</fullName>
    </recommendedName>
</protein>
<dbReference type="OrthoDB" id="1227414at2759"/>
<name>A0A1S4D413_TOBAC</name>
<dbReference type="KEGG" id="nta:107825702"/>
<evidence type="ECO:0000313" key="2">
    <source>
        <dbReference type="RefSeq" id="XP_016508078.1"/>
    </source>
</evidence>
<reference evidence="2" key="1">
    <citation type="submission" date="2025-08" db="UniProtKB">
        <authorList>
            <consortium name="RefSeq"/>
        </authorList>
    </citation>
    <scope>IDENTIFICATION</scope>
</reference>
<feature type="domain" description="Transposase-associated" evidence="1">
    <location>
        <begin position="31"/>
        <end position="98"/>
    </location>
</feature>
<organism evidence="2">
    <name type="scientific">Nicotiana tabacum</name>
    <name type="common">Common tobacco</name>
    <dbReference type="NCBI Taxonomy" id="4097"/>
    <lineage>
        <taxon>Eukaryota</taxon>
        <taxon>Viridiplantae</taxon>
        <taxon>Streptophyta</taxon>
        <taxon>Embryophyta</taxon>
        <taxon>Tracheophyta</taxon>
        <taxon>Spermatophyta</taxon>
        <taxon>Magnoliopsida</taxon>
        <taxon>eudicotyledons</taxon>
        <taxon>Gunneridae</taxon>
        <taxon>Pentapetalae</taxon>
        <taxon>asterids</taxon>
        <taxon>lamiids</taxon>
        <taxon>Solanales</taxon>
        <taxon>Solanaceae</taxon>
        <taxon>Nicotianoideae</taxon>
        <taxon>Nicotianeae</taxon>
        <taxon>Nicotiana</taxon>
    </lineage>
</organism>
<dbReference type="Pfam" id="PF13963">
    <property type="entry name" value="Transpos_assoc"/>
    <property type="match status" value="1"/>
</dbReference>
<dbReference type="AlphaFoldDB" id="A0A1S4D413"/>
<sequence length="155" mass="18085">MGHFLLPKEANIKMERDRRGMYNRNHPNRGGLKEEFVEGVKGFIAYAKTLSEFCNEGTIRCPCAKCNCIKLLISEDVKVHLYRKGFRENYYVWTVHGENYSNLADVDFQNLTGCESGTFFENCSNRLSDMLRTAREINGRPTWILDDIWVKLLEY</sequence>
<dbReference type="PaxDb" id="4097-A0A1S4D413"/>
<accession>A0A1S4D413</accession>
<evidence type="ECO:0000259" key="1">
    <source>
        <dbReference type="Pfam" id="PF13963"/>
    </source>
</evidence>
<proteinExistence type="predicted"/>
<gene>
    <name evidence="2" type="primary">LOC107825702</name>
</gene>
<dbReference type="InterPro" id="IPR029480">
    <property type="entry name" value="Transpos_assoc"/>
</dbReference>